<evidence type="ECO:0000313" key="2">
    <source>
        <dbReference type="EMBL" id="QIQ11434.1"/>
    </source>
</evidence>
<feature type="region of interest" description="Disordered" evidence="1">
    <location>
        <begin position="17"/>
        <end position="69"/>
    </location>
</feature>
<dbReference type="AlphaFoldDB" id="A0A6G9HL44"/>
<accession>A0A6G9HL44</accession>
<proteinExistence type="predicted"/>
<protein>
    <submittedName>
        <fullName evidence="2">Uncharacterized protein</fullName>
    </submittedName>
</protein>
<sequence>MRAEEDGKSKCPVVMTGIRGRFPDAKAGRLPGGAGRGGRKKQMPGCNDRDTGQVPRRESGQTSVWSLIA</sequence>
<feature type="compositionally biased region" description="Basic and acidic residues" evidence="1">
    <location>
        <begin position="47"/>
        <end position="59"/>
    </location>
</feature>
<dbReference type="EMBL" id="MK312244">
    <property type="protein sequence ID" value="QIQ11434.1"/>
    <property type="molecule type" value="Genomic_DNA"/>
</dbReference>
<evidence type="ECO:0000256" key="1">
    <source>
        <dbReference type="SAM" id="MobiDB-lite"/>
    </source>
</evidence>
<keyword evidence="2" id="KW-0614">Plasmid</keyword>
<organism evidence="2">
    <name type="scientific">Klebsiella pneumoniae</name>
    <dbReference type="NCBI Taxonomy" id="573"/>
    <lineage>
        <taxon>Bacteria</taxon>
        <taxon>Pseudomonadati</taxon>
        <taxon>Pseudomonadota</taxon>
        <taxon>Gammaproteobacteria</taxon>
        <taxon>Enterobacterales</taxon>
        <taxon>Enterobacteriaceae</taxon>
        <taxon>Klebsiella/Raoultella group</taxon>
        <taxon>Klebsiella</taxon>
        <taxon>Klebsiella pneumoniae complex</taxon>
    </lineage>
</organism>
<geneLocation type="plasmid" evidence="2">
    <name>pK199_KPC</name>
</geneLocation>
<reference evidence="2" key="1">
    <citation type="submission" date="2018-12" db="EMBL/GenBank/DDBJ databases">
        <authorList>
            <person name="Feng Y."/>
        </authorList>
    </citation>
    <scope>NUCLEOTIDE SEQUENCE</scope>
    <source>
        <strain evidence="2">K199</strain>
        <plasmid evidence="2">pK199_KPC</plasmid>
    </source>
</reference>
<feature type="compositionally biased region" description="Polar residues" evidence="1">
    <location>
        <begin position="60"/>
        <end position="69"/>
    </location>
</feature>
<name>A0A6G9HL44_KLEPN</name>